<evidence type="ECO:0000256" key="7">
    <source>
        <dbReference type="SAM" id="Phobius"/>
    </source>
</evidence>
<dbReference type="EMBL" id="QKVK01000007">
    <property type="protein sequence ID" value="PZF75980.1"/>
    <property type="molecule type" value="Genomic_DNA"/>
</dbReference>
<feature type="transmembrane region" description="Helical" evidence="7">
    <location>
        <begin position="293"/>
        <end position="314"/>
    </location>
</feature>
<feature type="transmembrane region" description="Helical" evidence="7">
    <location>
        <begin position="260"/>
        <end position="281"/>
    </location>
</feature>
<dbReference type="AlphaFoldDB" id="A0A2W2ATV0"/>
<evidence type="ECO:0000256" key="2">
    <source>
        <dbReference type="ARBA" id="ARBA00022448"/>
    </source>
</evidence>
<dbReference type="InterPro" id="IPR036259">
    <property type="entry name" value="MFS_trans_sf"/>
</dbReference>
<feature type="transmembrane region" description="Helical" evidence="7">
    <location>
        <begin position="429"/>
        <end position="451"/>
    </location>
</feature>
<organism evidence="9 10">
    <name type="scientific">Aestuariivirga litoralis</name>
    <dbReference type="NCBI Taxonomy" id="2650924"/>
    <lineage>
        <taxon>Bacteria</taxon>
        <taxon>Pseudomonadati</taxon>
        <taxon>Pseudomonadota</taxon>
        <taxon>Alphaproteobacteria</taxon>
        <taxon>Hyphomicrobiales</taxon>
        <taxon>Aestuariivirgaceae</taxon>
        <taxon>Aestuariivirga</taxon>
    </lineage>
</organism>
<keyword evidence="3" id="KW-1003">Cell membrane</keyword>
<evidence type="ECO:0000256" key="1">
    <source>
        <dbReference type="ARBA" id="ARBA00004651"/>
    </source>
</evidence>
<evidence type="ECO:0000313" key="9">
    <source>
        <dbReference type="EMBL" id="PZF75980.1"/>
    </source>
</evidence>
<protein>
    <submittedName>
        <fullName evidence="9">MFS transporter</fullName>
    </submittedName>
</protein>
<feature type="transmembrane region" description="Helical" evidence="7">
    <location>
        <begin position="45"/>
        <end position="65"/>
    </location>
</feature>
<dbReference type="PANTHER" id="PTHR23501:SF1">
    <property type="entry name" value="TRANSPORT PROTEIN HSRA-RELATED"/>
    <property type="match status" value="1"/>
</dbReference>
<dbReference type="RefSeq" id="WP_111199364.1">
    <property type="nucleotide sequence ID" value="NZ_QKVK01000007.1"/>
</dbReference>
<dbReference type="InterPro" id="IPR011701">
    <property type="entry name" value="MFS"/>
</dbReference>
<evidence type="ECO:0000259" key="8">
    <source>
        <dbReference type="PROSITE" id="PS50850"/>
    </source>
</evidence>
<dbReference type="PRINTS" id="PR01036">
    <property type="entry name" value="TCRTETB"/>
</dbReference>
<keyword evidence="6 7" id="KW-0472">Membrane</keyword>
<feature type="transmembrane region" description="Helical" evidence="7">
    <location>
        <begin position="221"/>
        <end position="240"/>
    </location>
</feature>
<feature type="domain" description="Major facilitator superfamily (MFS) profile" evidence="8">
    <location>
        <begin position="7"/>
        <end position="453"/>
    </location>
</feature>
<evidence type="ECO:0000256" key="3">
    <source>
        <dbReference type="ARBA" id="ARBA00022475"/>
    </source>
</evidence>
<dbReference type="GO" id="GO:0005886">
    <property type="term" value="C:plasma membrane"/>
    <property type="evidence" value="ECO:0007669"/>
    <property type="project" value="UniProtKB-SubCell"/>
</dbReference>
<gene>
    <name evidence="9" type="ORF">DK847_15115</name>
</gene>
<feature type="transmembrane region" description="Helical" evidence="7">
    <location>
        <begin position="72"/>
        <end position="92"/>
    </location>
</feature>
<feature type="transmembrane region" description="Helical" evidence="7">
    <location>
        <begin position="386"/>
        <end position="409"/>
    </location>
</feature>
<dbReference type="PANTHER" id="PTHR23501">
    <property type="entry name" value="MAJOR FACILITATOR SUPERFAMILY"/>
    <property type="match status" value="1"/>
</dbReference>
<dbReference type="Gene3D" id="1.20.1250.20">
    <property type="entry name" value="MFS general substrate transporter like domains"/>
    <property type="match status" value="1"/>
</dbReference>
<accession>A0A2W2ATV0</accession>
<dbReference type="NCBIfam" id="TIGR00711">
    <property type="entry name" value="efflux_EmrB"/>
    <property type="match status" value="1"/>
</dbReference>
<keyword evidence="10" id="KW-1185">Reference proteome</keyword>
<evidence type="ECO:0000256" key="5">
    <source>
        <dbReference type="ARBA" id="ARBA00022989"/>
    </source>
</evidence>
<feature type="transmembrane region" description="Helical" evidence="7">
    <location>
        <begin position="161"/>
        <end position="182"/>
    </location>
</feature>
<dbReference type="Proteomes" id="UP000248795">
    <property type="component" value="Unassembled WGS sequence"/>
</dbReference>
<dbReference type="InterPro" id="IPR004638">
    <property type="entry name" value="EmrB-like"/>
</dbReference>
<dbReference type="Gene3D" id="1.20.1720.10">
    <property type="entry name" value="Multidrug resistance protein D"/>
    <property type="match status" value="1"/>
</dbReference>
<evidence type="ECO:0000313" key="10">
    <source>
        <dbReference type="Proteomes" id="UP000248795"/>
    </source>
</evidence>
<sequence>MSSSRLIPLIIASALFMENMDSTVIATSLPAIARSLGTDPIVLKLAFTTYLLSLTVFIPISGWLADRFGSRQVFRVAIAVFTLGSLACGMANSLGGLVAARALQGIGGAMMVPVGRIILLRTVPKAELVDALAWLTIPALIGPLVGPPVGGFITDTVGWRWVFWMNLPFGILAFVLATVLMPDTHVDTVPKLDWVGFLLSGLGLSSFIFGLTILGRDLLPGWTPTLLIVLGAMLVGLYVVHARRTPHPILDLSLLRIETFRAGVVGGSLFRVGVGAVPFLLPLMFQLAYGMSAFQSGMITFVAAAGAISMKLGAAKMIRRFGFRRLLIVNGLLASVSISIMGLLSSSTPYVLAIALLFAGGFLRSLQFTALNAMSYSDVDHQQASYATSLYTVVQQLSLSMGVVLAAFVLEAAQWSRAEAALTPMDFTIAFAVVSACSLTACLQFLTLSPAAGEAVSGKRAGA</sequence>
<feature type="transmembrane region" description="Helical" evidence="7">
    <location>
        <begin position="194"/>
        <end position="215"/>
    </location>
</feature>
<feature type="transmembrane region" description="Helical" evidence="7">
    <location>
        <begin position="131"/>
        <end position="149"/>
    </location>
</feature>
<feature type="transmembrane region" description="Helical" evidence="7">
    <location>
        <begin position="350"/>
        <end position="374"/>
    </location>
</feature>
<name>A0A2W2ATV0_9HYPH</name>
<proteinExistence type="predicted"/>
<reference evidence="10" key="1">
    <citation type="submission" date="2018-06" db="EMBL/GenBank/DDBJ databases">
        <title>Aestuariibacter litoralis strain KCTC 52945T.</title>
        <authorList>
            <person name="Li X."/>
            <person name="Salam N."/>
            <person name="Li J.-L."/>
            <person name="Chen Y.-M."/>
            <person name="Yang Z.-W."/>
            <person name="Zhang L.-Y."/>
            <person name="Han M.-X."/>
            <person name="Xiao M."/>
            <person name="Li W.-J."/>
        </authorList>
    </citation>
    <scope>NUCLEOTIDE SEQUENCE [LARGE SCALE GENOMIC DNA]</scope>
    <source>
        <strain evidence="10">KCTC 52945</strain>
    </source>
</reference>
<feature type="transmembrane region" description="Helical" evidence="7">
    <location>
        <begin position="98"/>
        <end position="119"/>
    </location>
</feature>
<dbReference type="GO" id="GO:0022857">
    <property type="term" value="F:transmembrane transporter activity"/>
    <property type="evidence" value="ECO:0007669"/>
    <property type="project" value="InterPro"/>
</dbReference>
<keyword evidence="2" id="KW-0813">Transport</keyword>
<feature type="transmembrane region" description="Helical" evidence="7">
    <location>
        <begin position="326"/>
        <end position="344"/>
    </location>
</feature>
<dbReference type="PROSITE" id="PS50850">
    <property type="entry name" value="MFS"/>
    <property type="match status" value="1"/>
</dbReference>
<keyword evidence="5 7" id="KW-1133">Transmembrane helix</keyword>
<dbReference type="Pfam" id="PF07690">
    <property type="entry name" value="MFS_1"/>
    <property type="match status" value="1"/>
</dbReference>
<dbReference type="SUPFAM" id="SSF103473">
    <property type="entry name" value="MFS general substrate transporter"/>
    <property type="match status" value="1"/>
</dbReference>
<dbReference type="InterPro" id="IPR020846">
    <property type="entry name" value="MFS_dom"/>
</dbReference>
<comment type="caution">
    <text evidence="9">The sequence shown here is derived from an EMBL/GenBank/DDBJ whole genome shotgun (WGS) entry which is preliminary data.</text>
</comment>
<keyword evidence="4 7" id="KW-0812">Transmembrane</keyword>
<evidence type="ECO:0000256" key="6">
    <source>
        <dbReference type="ARBA" id="ARBA00023136"/>
    </source>
</evidence>
<evidence type="ECO:0000256" key="4">
    <source>
        <dbReference type="ARBA" id="ARBA00022692"/>
    </source>
</evidence>
<comment type="subcellular location">
    <subcellularLocation>
        <location evidence="1">Cell membrane</location>
        <topology evidence="1">Multi-pass membrane protein</topology>
    </subcellularLocation>
</comment>